<dbReference type="SUPFAM" id="SSF56112">
    <property type="entry name" value="Protein kinase-like (PK-like)"/>
    <property type="match status" value="1"/>
</dbReference>
<dbReference type="PANTHER" id="PTHR21310">
    <property type="entry name" value="AMINOGLYCOSIDE PHOSPHOTRANSFERASE-RELATED-RELATED"/>
    <property type="match status" value="1"/>
</dbReference>
<proteinExistence type="predicted"/>
<gene>
    <name evidence="2" type="ORF">L228DRAFT_54737</name>
</gene>
<dbReference type="InterPro" id="IPR051678">
    <property type="entry name" value="AGP_Transferase"/>
</dbReference>
<dbReference type="PANTHER" id="PTHR21310:SF59">
    <property type="entry name" value="AMINOGLYCOSIDE PHOSPHOTRANSFERASE DOMAIN-CONTAINING PROTEIN"/>
    <property type="match status" value="1"/>
</dbReference>
<organism evidence="2 3">
    <name type="scientific">Xylona heveae (strain CBS 132557 / TC161)</name>
    <dbReference type="NCBI Taxonomy" id="1328760"/>
    <lineage>
        <taxon>Eukaryota</taxon>
        <taxon>Fungi</taxon>
        <taxon>Dikarya</taxon>
        <taxon>Ascomycota</taxon>
        <taxon>Pezizomycotina</taxon>
        <taxon>Xylonomycetes</taxon>
        <taxon>Xylonales</taxon>
        <taxon>Xylonaceae</taxon>
        <taxon>Xylona</taxon>
    </lineage>
</organism>
<reference evidence="2 3" key="1">
    <citation type="journal article" date="2016" name="Fungal Biol.">
        <title>The genome of Xylona heveae provides a window into fungal endophytism.</title>
        <authorList>
            <person name="Gazis R."/>
            <person name="Kuo A."/>
            <person name="Riley R."/>
            <person name="LaButti K."/>
            <person name="Lipzen A."/>
            <person name="Lin J."/>
            <person name="Amirebrahimi M."/>
            <person name="Hesse C.N."/>
            <person name="Spatafora J.W."/>
            <person name="Henrissat B."/>
            <person name="Hainaut M."/>
            <person name="Grigoriev I.V."/>
            <person name="Hibbett D.S."/>
        </authorList>
    </citation>
    <scope>NUCLEOTIDE SEQUENCE [LARGE SCALE GENOMIC DNA]</scope>
    <source>
        <strain evidence="2 3">TC161</strain>
    </source>
</reference>
<evidence type="ECO:0000313" key="2">
    <source>
        <dbReference type="EMBL" id="KZF18870.1"/>
    </source>
</evidence>
<dbReference type="Gene3D" id="3.90.1200.10">
    <property type="match status" value="1"/>
</dbReference>
<dbReference type="OMA" id="RMFWGDP"/>
<accession>A0A164ZAI1</accession>
<dbReference type="Pfam" id="PF01636">
    <property type="entry name" value="APH"/>
    <property type="match status" value="1"/>
</dbReference>
<dbReference type="InterPro" id="IPR011009">
    <property type="entry name" value="Kinase-like_dom_sf"/>
</dbReference>
<dbReference type="RefSeq" id="XP_018184425.1">
    <property type="nucleotide sequence ID" value="XM_018336695.1"/>
</dbReference>
<dbReference type="InterPro" id="IPR002575">
    <property type="entry name" value="Aminoglycoside_PTrfase"/>
</dbReference>
<dbReference type="AlphaFoldDB" id="A0A164ZAI1"/>
<dbReference type="EMBL" id="KV407469">
    <property type="protein sequence ID" value="KZF18870.1"/>
    <property type="molecule type" value="Genomic_DNA"/>
</dbReference>
<name>A0A164ZAI1_XYLHT</name>
<protein>
    <recommendedName>
        <fullName evidence="1">Aminoglycoside phosphotransferase domain-containing protein</fullName>
    </recommendedName>
</protein>
<dbReference type="InParanoid" id="A0A164ZAI1"/>
<keyword evidence="3" id="KW-1185">Reference proteome</keyword>
<dbReference type="Proteomes" id="UP000076632">
    <property type="component" value="Unassembled WGS sequence"/>
</dbReference>
<dbReference type="GeneID" id="28901832"/>
<feature type="domain" description="Aminoglycoside phosphotransferase" evidence="1">
    <location>
        <begin position="60"/>
        <end position="268"/>
    </location>
</feature>
<evidence type="ECO:0000313" key="3">
    <source>
        <dbReference type="Proteomes" id="UP000076632"/>
    </source>
</evidence>
<evidence type="ECO:0000259" key="1">
    <source>
        <dbReference type="Pfam" id="PF01636"/>
    </source>
</evidence>
<sequence>MHLPSSDFSRPDISIRASSSLDWQLALDKGIVQETVRRHLHSSKVTIQQIEKLKDSRYSRFLLRISDGSAVVLRLGPTPSGKLLRHERGALEAEGKVLDLLCGELYGELPVAQCLNKEPGKALTFSPFILTTYIPGLSFRDREPFLTAREKEDIYFELGDIVRRISQHKSPYFGPAAPILSGSGSRSWREAFASMMEAILRDAEDMLVLLPYEQIRELTGRFMPLLEDITESRLLLISVCDPSNIILDSQTNKINNLADFSTCLWGDVFMSDVFGLGNAAFWRGFGVCQPTTPPHNCRRLLYACYRSLVSIVENYYRPCEGHSELEQRKVLTTVLSELAAEL</sequence>
<dbReference type="OrthoDB" id="5210591at2759"/>